<evidence type="ECO:0000259" key="8">
    <source>
        <dbReference type="SMART" id="SM00829"/>
    </source>
</evidence>
<dbReference type="SUPFAM" id="SSF51735">
    <property type="entry name" value="NAD(P)-binding Rossmann-fold domains"/>
    <property type="match status" value="1"/>
</dbReference>
<dbReference type="AlphaFoldDB" id="A0A0F7SVF3"/>
<evidence type="ECO:0000313" key="9">
    <source>
        <dbReference type="EMBL" id="CED85526.1"/>
    </source>
</evidence>
<keyword evidence="4 6" id="KW-0862">Zinc</keyword>
<evidence type="ECO:0000256" key="7">
    <source>
        <dbReference type="SAM" id="MobiDB-lite"/>
    </source>
</evidence>
<feature type="domain" description="Enoyl reductase (ER)" evidence="8">
    <location>
        <begin position="47"/>
        <end position="399"/>
    </location>
</feature>
<dbReference type="SUPFAM" id="SSF50129">
    <property type="entry name" value="GroES-like"/>
    <property type="match status" value="1"/>
</dbReference>
<dbReference type="SMART" id="SM00829">
    <property type="entry name" value="PKS_ER"/>
    <property type="match status" value="1"/>
</dbReference>
<dbReference type="GO" id="GO:0006062">
    <property type="term" value="P:sorbitol catabolic process"/>
    <property type="evidence" value="ECO:0007669"/>
    <property type="project" value="TreeGrafter"/>
</dbReference>
<dbReference type="Gene3D" id="3.90.180.10">
    <property type="entry name" value="Medium-chain alcohol dehydrogenases, catalytic domain"/>
    <property type="match status" value="1"/>
</dbReference>
<organism evidence="9">
    <name type="scientific">Phaffia rhodozyma</name>
    <name type="common">Yeast</name>
    <name type="synonym">Xanthophyllomyces dendrorhous</name>
    <dbReference type="NCBI Taxonomy" id="264483"/>
    <lineage>
        <taxon>Eukaryota</taxon>
        <taxon>Fungi</taxon>
        <taxon>Dikarya</taxon>
        <taxon>Basidiomycota</taxon>
        <taxon>Agaricomycotina</taxon>
        <taxon>Tremellomycetes</taxon>
        <taxon>Cystofilobasidiales</taxon>
        <taxon>Mrakiaceae</taxon>
        <taxon>Phaffia</taxon>
    </lineage>
</organism>
<evidence type="ECO:0000256" key="2">
    <source>
        <dbReference type="ARBA" id="ARBA00008072"/>
    </source>
</evidence>
<name>A0A0F7SVF3_PHARH</name>
<keyword evidence="5" id="KW-0560">Oxidoreductase</keyword>
<sequence>MCVDHSELTASNTYEASTQEAQGLATTSKGETFSTKLRDNPSFVLKGIHDTVFEQRPIPDVGPKDVLIEIKKTGICGSDVHYHEHARIGDFVLNEPMVLGHESSGIVVKVGSAVKTHKVGDRVALEPGVSCRTCDACKSGTYELCPDMVFAATPPFTGGTLGRYYALPSDIAHKIPDSMSMEDGAMIEPLSVAVHALSTLSNMKAGQVVAVYGQGPVGLLCSAVAKALGASRVIAIDINQDRLNFAKSYAATDVYLPPVPTDKAEARMDYSKRITEDIRKSLGIPEKGFGAVDIVIEASGAEVCIQSGMFLVKEAGVFVQVGMGAPSIQIPMTAFSVKQATFKGSFRYGAGDYPMAIALVGQGRVDLKPLATHRYDFASAVDAFNDTKIGKGKDGKGIIKALISPPN</sequence>
<dbReference type="GO" id="GO:0008270">
    <property type="term" value="F:zinc ion binding"/>
    <property type="evidence" value="ECO:0007669"/>
    <property type="project" value="InterPro"/>
</dbReference>
<keyword evidence="3 6" id="KW-0479">Metal-binding</keyword>
<dbReference type="InterPro" id="IPR036291">
    <property type="entry name" value="NAD(P)-bd_dom_sf"/>
</dbReference>
<dbReference type="InterPro" id="IPR013154">
    <property type="entry name" value="ADH-like_N"/>
</dbReference>
<dbReference type="Gene3D" id="3.40.50.720">
    <property type="entry name" value="NAD(P)-binding Rossmann-like Domain"/>
    <property type="match status" value="1"/>
</dbReference>
<evidence type="ECO:0000256" key="1">
    <source>
        <dbReference type="ARBA" id="ARBA00001947"/>
    </source>
</evidence>
<dbReference type="EMBL" id="LN483332">
    <property type="protein sequence ID" value="CED85526.1"/>
    <property type="molecule type" value="Genomic_DNA"/>
</dbReference>
<dbReference type="InterPro" id="IPR002328">
    <property type="entry name" value="ADH_Zn_CS"/>
</dbReference>
<evidence type="ECO:0000256" key="3">
    <source>
        <dbReference type="ARBA" id="ARBA00022723"/>
    </source>
</evidence>
<feature type="compositionally biased region" description="Polar residues" evidence="7">
    <location>
        <begin position="8"/>
        <end position="29"/>
    </location>
</feature>
<dbReference type="InterPro" id="IPR011032">
    <property type="entry name" value="GroES-like_sf"/>
</dbReference>
<evidence type="ECO:0000256" key="4">
    <source>
        <dbReference type="ARBA" id="ARBA00022833"/>
    </source>
</evidence>
<dbReference type="PROSITE" id="PS00059">
    <property type="entry name" value="ADH_ZINC"/>
    <property type="match status" value="1"/>
</dbReference>
<evidence type="ECO:0000256" key="5">
    <source>
        <dbReference type="ARBA" id="ARBA00023002"/>
    </source>
</evidence>
<protein>
    <submittedName>
        <fullName evidence="9">Xylitol dehydrogenase</fullName>
    </submittedName>
</protein>
<dbReference type="InterPro" id="IPR020843">
    <property type="entry name" value="ER"/>
</dbReference>
<dbReference type="CDD" id="cd05285">
    <property type="entry name" value="sorbitol_DH"/>
    <property type="match status" value="1"/>
</dbReference>
<dbReference type="GO" id="GO:0003939">
    <property type="term" value="F:L-iditol 2-dehydrogenase (NAD+) activity"/>
    <property type="evidence" value="ECO:0007669"/>
    <property type="project" value="TreeGrafter"/>
</dbReference>
<dbReference type="PANTHER" id="PTHR43161:SF9">
    <property type="entry name" value="SORBITOL DEHYDROGENASE"/>
    <property type="match status" value="1"/>
</dbReference>
<dbReference type="InterPro" id="IPR013149">
    <property type="entry name" value="ADH-like_C"/>
</dbReference>
<evidence type="ECO:0000256" key="6">
    <source>
        <dbReference type="RuleBase" id="RU361277"/>
    </source>
</evidence>
<reference evidence="9" key="1">
    <citation type="submission" date="2014-08" db="EMBL/GenBank/DDBJ databases">
        <authorList>
            <person name="Sharma Rahul"/>
            <person name="Thines Marco"/>
        </authorList>
    </citation>
    <scope>NUCLEOTIDE SEQUENCE</scope>
</reference>
<accession>A0A0F7SVF3</accession>
<dbReference type="Pfam" id="PF08240">
    <property type="entry name" value="ADH_N"/>
    <property type="match status" value="1"/>
</dbReference>
<dbReference type="PANTHER" id="PTHR43161">
    <property type="entry name" value="SORBITOL DEHYDROGENASE"/>
    <property type="match status" value="1"/>
</dbReference>
<proteinExistence type="inferred from homology"/>
<feature type="region of interest" description="Disordered" evidence="7">
    <location>
        <begin position="1"/>
        <end position="29"/>
    </location>
</feature>
<dbReference type="Pfam" id="PF00107">
    <property type="entry name" value="ADH_zinc_N"/>
    <property type="match status" value="1"/>
</dbReference>
<dbReference type="InterPro" id="IPR045306">
    <property type="entry name" value="SDH-like"/>
</dbReference>
<comment type="similarity">
    <text evidence="2 6">Belongs to the zinc-containing alcohol dehydrogenase family.</text>
</comment>
<comment type="cofactor">
    <cofactor evidence="1 6">
        <name>Zn(2+)</name>
        <dbReference type="ChEBI" id="CHEBI:29105"/>
    </cofactor>
</comment>